<protein>
    <recommendedName>
        <fullName evidence="3">Transcriptional regulator, AlpA family</fullName>
    </recommendedName>
</protein>
<keyword evidence="2" id="KW-1185">Reference proteome</keyword>
<gene>
    <name evidence="1" type="ORF">FF36_05655</name>
</gene>
<evidence type="ECO:0008006" key="3">
    <source>
        <dbReference type="Google" id="ProtNLM"/>
    </source>
</evidence>
<dbReference type="AlphaFoldDB" id="A0A0D8B7Y0"/>
<dbReference type="RefSeq" id="WP_011606534.1">
    <property type="nucleotide sequence ID" value="NZ_JYFN01000073.1"/>
</dbReference>
<name>A0A0D8B7Y0_9ACTN</name>
<comment type="caution">
    <text evidence="1">The sequence shown here is derived from an EMBL/GenBank/DDBJ whole genome shotgun (WGS) entry which is preliminary data.</text>
</comment>
<organism evidence="1 2">
    <name type="scientific">Frankia torreyi</name>
    <dbReference type="NCBI Taxonomy" id="1856"/>
    <lineage>
        <taxon>Bacteria</taxon>
        <taxon>Bacillati</taxon>
        <taxon>Actinomycetota</taxon>
        <taxon>Actinomycetes</taxon>
        <taxon>Frankiales</taxon>
        <taxon>Frankiaceae</taxon>
        <taxon>Frankia</taxon>
    </lineage>
</organism>
<proteinExistence type="predicted"/>
<reference evidence="2" key="1">
    <citation type="submission" date="2015-02" db="EMBL/GenBank/DDBJ databases">
        <title>Draft Genome of Frankia sp. CpI1-S.</title>
        <authorList>
            <person name="Oshone R.T."/>
            <person name="Ngom M."/>
            <person name="Ghodhbane-Gtari F."/>
            <person name="Gtari M."/>
            <person name="Morris K."/>
            <person name="Thomas K."/>
            <person name="Sen A."/>
            <person name="Tisa L.S."/>
        </authorList>
    </citation>
    <scope>NUCLEOTIDE SEQUENCE [LARGE SCALE GENOMIC DNA]</scope>
    <source>
        <strain evidence="2">CpI1-S</strain>
    </source>
</reference>
<accession>A0A0D8B7Y0</accession>
<evidence type="ECO:0000313" key="2">
    <source>
        <dbReference type="Proteomes" id="UP000032545"/>
    </source>
</evidence>
<dbReference type="PATRIC" id="fig|1502723.3.peg.6268"/>
<sequence length="67" mass="7445">MTQPLMGAAEIARRLGVGRTRVNQLLKEDPTFPAPYASLAAGHIWRTDDVEAWIAEHRPDPPPSGRR</sequence>
<dbReference type="EMBL" id="JYFN01000073">
    <property type="protein sequence ID" value="KJE20049.1"/>
    <property type="molecule type" value="Genomic_DNA"/>
</dbReference>
<evidence type="ECO:0000313" key="1">
    <source>
        <dbReference type="EMBL" id="KJE20049.1"/>
    </source>
</evidence>
<reference evidence="1 2" key="2">
    <citation type="journal article" date="2016" name="Genome Announc.">
        <title>Permanent Draft Genome Sequences for Two Variants of Frankia sp. Strain CpI1, the First Frankia Strain Isolated from Root Nodules of Comptonia peregrina.</title>
        <authorList>
            <person name="Oshone R."/>
            <person name="Hurst S.G.IV."/>
            <person name="Abebe-Akele F."/>
            <person name="Simpson S."/>
            <person name="Morris K."/>
            <person name="Thomas W.K."/>
            <person name="Tisa L.S."/>
        </authorList>
    </citation>
    <scope>NUCLEOTIDE SEQUENCE [LARGE SCALE GENOMIC DNA]</scope>
    <source>
        <strain evidence="2">CpI1-S</strain>
    </source>
</reference>
<dbReference type="Proteomes" id="UP000032545">
    <property type="component" value="Unassembled WGS sequence"/>
</dbReference>